<gene>
    <name evidence="3" type="ORF">GCM10010430_27780</name>
</gene>
<evidence type="ECO:0000313" key="3">
    <source>
        <dbReference type="EMBL" id="GAA2244420.1"/>
    </source>
</evidence>
<dbReference type="InterPro" id="IPR006015">
    <property type="entry name" value="Universal_stress_UspA"/>
</dbReference>
<proteinExistence type="inferred from homology"/>
<feature type="domain" description="UspA" evidence="2">
    <location>
        <begin position="146"/>
        <end position="280"/>
    </location>
</feature>
<feature type="domain" description="UspA" evidence="2">
    <location>
        <begin position="1"/>
        <end position="136"/>
    </location>
</feature>
<dbReference type="RefSeq" id="WP_344636645.1">
    <property type="nucleotide sequence ID" value="NZ_BAAATR010000010.1"/>
</dbReference>
<dbReference type="InterPro" id="IPR006016">
    <property type="entry name" value="UspA"/>
</dbReference>
<evidence type="ECO:0000259" key="2">
    <source>
        <dbReference type="Pfam" id="PF00582"/>
    </source>
</evidence>
<dbReference type="PANTHER" id="PTHR46268">
    <property type="entry name" value="STRESS RESPONSE PROTEIN NHAX"/>
    <property type="match status" value="1"/>
</dbReference>
<comment type="similarity">
    <text evidence="1">Belongs to the universal stress protein A family.</text>
</comment>
<evidence type="ECO:0000256" key="1">
    <source>
        <dbReference type="ARBA" id="ARBA00008791"/>
    </source>
</evidence>
<dbReference type="Gene3D" id="3.40.50.620">
    <property type="entry name" value="HUPs"/>
    <property type="match status" value="2"/>
</dbReference>
<sequence length="282" mass="29688">MNRPVLAAVDGSPASLAAARWAADEAARCGAPLRLVHAWPWPQRAAPGLPGVSEVRGQALCLLADTAEDLRTDHPDLNVCTALLDEPARQGIVAAARDARLVVLGSRGLGGFTGLLLGSVSLAVAARADCPAVLIRDEHQQPPAGQVVAGIDAHDPSEAVLEFALETAHSRGADLRVVHAWDPPPWWRSSPEEQRADWAGAVRAQKELRELQQVIRDHASGDVKVIEEVRPSGAAKALLQAAEHADLLVVGRSGRGRPGHLGSVAHAVIHHARCPVAVVPHG</sequence>
<dbReference type="PANTHER" id="PTHR46268:SF6">
    <property type="entry name" value="UNIVERSAL STRESS PROTEIN UP12"/>
    <property type="match status" value="1"/>
</dbReference>
<organism evidence="3 4">
    <name type="scientific">Kitasatospora cystarginea</name>
    <dbReference type="NCBI Taxonomy" id="58350"/>
    <lineage>
        <taxon>Bacteria</taxon>
        <taxon>Bacillati</taxon>
        <taxon>Actinomycetota</taxon>
        <taxon>Actinomycetes</taxon>
        <taxon>Kitasatosporales</taxon>
        <taxon>Streptomycetaceae</taxon>
        <taxon>Kitasatospora</taxon>
    </lineage>
</organism>
<comment type="caution">
    <text evidence="3">The sequence shown here is derived from an EMBL/GenBank/DDBJ whole genome shotgun (WGS) entry which is preliminary data.</text>
</comment>
<name>A0ABP5QYI5_9ACTN</name>
<dbReference type="Pfam" id="PF00582">
    <property type="entry name" value="Usp"/>
    <property type="match status" value="2"/>
</dbReference>
<dbReference type="SUPFAM" id="SSF52402">
    <property type="entry name" value="Adenine nucleotide alpha hydrolases-like"/>
    <property type="match status" value="2"/>
</dbReference>
<dbReference type="CDD" id="cd00293">
    <property type="entry name" value="USP-like"/>
    <property type="match status" value="1"/>
</dbReference>
<protein>
    <submittedName>
        <fullName evidence="3">Universal stress protein</fullName>
    </submittedName>
</protein>
<dbReference type="PRINTS" id="PR01438">
    <property type="entry name" value="UNVRSLSTRESS"/>
</dbReference>
<reference evidence="4" key="1">
    <citation type="journal article" date="2019" name="Int. J. Syst. Evol. Microbiol.">
        <title>The Global Catalogue of Microorganisms (GCM) 10K type strain sequencing project: providing services to taxonomists for standard genome sequencing and annotation.</title>
        <authorList>
            <consortium name="The Broad Institute Genomics Platform"/>
            <consortium name="The Broad Institute Genome Sequencing Center for Infectious Disease"/>
            <person name="Wu L."/>
            <person name="Ma J."/>
        </authorList>
    </citation>
    <scope>NUCLEOTIDE SEQUENCE [LARGE SCALE GENOMIC DNA]</scope>
    <source>
        <strain evidence="4">JCM 7356</strain>
    </source>
</reference>
<accession>A0ABP5QYI5</accession>
<dbReference type="InterPro" id="IPR014729">
    <property type="entry name" value="Rossmann-like_a/b/a_fold"/>
</dbReference>
<dbReference type="Proteomes" id="UP001500305">
    <property type="component" value="Unassembled WGS sequence"/>
</dbReference>
<dbReference type="EMBL" id="BAAATR010000010">
    <property type="protein sequence ID" value="GAA2244420.1"/>
    <property type="molecule type" value="Genomic_DNA"/>
</dbReference>
<evidence type="ECO:0000313" key="4">
    <source>
        <dbReference type="Proteomes" id="UP001500305"/>
    </source>
</evidence>
<keyword evidence="4" id="KW-1185">Reference proteome</keyword>